<organism evidence="3 4">
    <name type="scientific">Lolium multiflorum</name>
    <name type="common">Italian ryegrass</name>
    <name type="synonym">Lolium perenne subsp. multiflorum</name>
    <dbReference type="NCBI Taxonomy" id="4521"/>
    <lineage>
        <taxon>Eukaryota</taxon>
        <taxon>Viridiplantae</taxon>
        <taxon>Streptophyta</taxon>
        <taxon>Embryophyta</taxon>
        <taxon>Tracheophyta</taxon>
        <taxon>Spermatophyta</taxon>
        <taxon>Magnoliopsida</taxon>
        <taxon>Liliopsida</taxon>
        <taxon>Poales</taxon>
        <taxon>Poaceae</taxon>
        <taxon>BOP clade</taxon>
        <taxon>Pooideae</taxon>
        <taxon>Poodae</taxon>
        <taxon>Poeae</taxon>
        <taxon>Poeae Chloroplast Group 2 (Poeae type)</taxon>
        <taxon>Loliodinae</taxon>
        <taxon>Loliinae</taxon>
        <taxon>Lolium</taxon>
    </lineage>
</organism>
<name>A0AAD8R765_LOLMU</name>
<feature type="region of interest" description="Disordered" evidence="1">
    <location>
        <begin position="195"/>
        <end position="216"/>
    </location>
</feature>
<dbReference type="InterPro" id="IPR009818">
    <property type="entry name" value="PAM2_motif"/>
</dbReference>
<dbReference type="InterPro" id="IPR041806">
    <property type="entry name" value="CID5/6/7_CUE"/>
</dbReference>
<dbReference type="CDD" id="cd14371">
    <property type="entry name" value="CUE_CID7_like"/>
    <property type="match status" value="1"/>
</dbReference>
<evidence type="ECO:0000256" key="1">
    <source>
        <dbReference type="SAM" id="MobiDB-lite"/>
    </source>
</evidence>
<sequence length="216" mass="23497">MLPSDLALLKRRLEGSRWHHQVDSVPLVAFGMCKDNILVYLRAGVWLGTCSLAMSAESRTMERSSQLNPHATPFVPSFFAKSLKANKDPEKQVDGTEKNVAADKSAGYELPDSLSFDDYAESLGKVNISAESSSKGEAAEASRADNHLAAVESLSLMFPDVSADSILEVLKANEFDTDLTIDMLFDLCEADDNGHSAEASGNHQQQLHHHHPPSST</sequence>
<reference evidence="3" key="1">
    <citation type="submission" date="2023-07" db="EMBL/GenBank/DDBJ databases">
        <title>A chromosome-level genome assembly of Lolium multiflorum.</title>
        <authorList>
            <person name="Chen Y."/>
            <person name="Copetti D."/>
            <person name="Kolliker R."/>
            <person name="Studer B."/>
        </authorList>
    </citation>
    <scope>NUCLEOTIDE SEQUENCE</scope>
    <source>
        <strain evidence="3">02402/16</strain>
        <tissue evidence="3">Leaf</tissue>
    </source>
</reference>
<dbReference type="EMBL" id="JAUUTY010000006">
    <property type="protein sequence ID" value="KAK1614649.1"/>
    <property type="molecule type" value="Genomic_DNA"/>
</dbReference>
<dbReference type="InterPro" id="IPR003892">
    <property type="entry name" value="CUE"/>
</dbReference>
<dbReference type="Pfam" id="PF02845">
    <property type="entry name" value="CUE"/>
    <property type="match status" value="1"/>
</dbReference>
<dbReference type="AlphaFoldDB" id="A0AAD8R765"/>
<evidence type="ECO:0000313" key="4">
    <source>
        <dbReference type="Proteomes" id="UP001231189"/>
    </source>
</evidence>
<comment type="caution">
    <text evidence="3">The sequence shown here is derived from an EMBL/GenBank/DDBJ whole genome shotgun (WGS) entry which is preliminary data.</text>
</comment>
<protein>
    <recommendedName>
        <fullName evidence="2">CUE domain-containing protein</fullName>
    </recommendedName>
</protein>
<proteinExistence type="predicted"/>
<dbReference type="InterPro" id="IPR038981">
    <property type="entry name" value="CID5/CID6"/>
</dbReference>
<accession>A0AAD8R765</accession>
<dbReference type="PANTHER" id="PTHR37252">
    <property type="entry name" value="POLYADENYLATE-BINDING PROTEIN-INTERACTING PROTEIN 6"/>
    <property type="match status" value="1"/>
</dbReference>
<dbReference type="Proteomes" id="UP001231189">
    <property type="component" value="Unassembled WGS sequence"/>
</dbReference>
<evidence type="ECO:0000259" key="2">
    <source>
        <dbReference type="PROSITE" id="PS51140"/>
    </source>
</evidence>
<evidence type="ECO:0000313" key="3">
    <source>
        <dbReference type="EMBL" id="KAK1614649.1"/>
    </source>
</evidence>
<gene>
    <name evidence="3" type="ORF">QYE76_020166</name>
</gene>
<dbReference type="Gene3D" id="1.10.8.10">
    <property type="entry name" value="DNA helicase RuvA subunit, C-terminal domain"/>
    <property type="match status" value="1"/>
</dbReference>
<dbReference type="PANTHER" id="PTHR37252:SF3">
    <property type="entry name" value="POLYADENYLATE-BINDING PROTEIN-INTERACTING PROTEIN 6"/>
    <property type="match status" value="1"/>
</dbReference>
<dbReference type="InterPro" id="IPR009060">
    <property type="entry name" value="UBA-like_sf"/>
</dbReference>
<dbReference type="SUPFAM" id="SSF46934">
    <property type="entry name" value="UBA-like"/>
    <property type="match status" value="1"/>
</dbReference>
<dbReference type="GO" id="GO:0043130">
    <property type="term" value="F:ubiquitin binding"/>
    <property type="evidence" value="ECO:0007669"/>
    <property type="project" value="InterPro"/>
</dbReference>
<feature type="compositionally biased region" description="Basic residues" evidence="1">
    <location>
        <begin position="206"/>
        <end position="216"/>
    </location>
</feature>
<feature type="domain" description="CUE" evidence="2">
    <location>
        <begin position="146"/>
        <end position="189"/>
    </location>
</feature>
<dbReference type="PROSITE" id="PS51140">
    <property type="entry name" value="CUE"/>
    <property type="match status" value="1"/>
</dbReference>
<keyword evidence="4" id="KW-1185">Reference proteome</keyword>
<dbReference type="Pfam" id="PF07145">
    <property type="entry name" value="PAM2"/>
    <property type="match status" value="1"/>
</dbReference>